<dbReference type="Pfam" id="PF24351">
    <property type="entry name" value="DUF7511"/>
    <property type="match status" value="1"/>
</dbReference>
<organism evidence="2 3">
    <name type="scientific">Halomarina oriensis</name>
    <dbReference type="NCBI Taxonomy" id="671145"/>
    <lineage>
        <taxon>Archaea</taxon>
        <taxon>Methanobacteriati</taxon>
        <taxon>Methanobacteriota</taxon>
        <taxon>Stenosarchaea group</taxon>
        <taxon>Halobacteria</taxon>
        <taxon>Halobacteriales</taxon>
        <taxon>Natronomonadaceae</taxon>
        <taxon>Halomarina</taxon>
    </lineage>
</organism>
<keyword evidence="3" id="KW-1185">Reference proteome</keyword>
<dbReference type="EMBL" id="WSZK01000005">
    <property type="protein sequence ID" value="MWG33217.1"/>
    <property type="molecule type" value="Genomic_DNA"/>
</dbReference>
<dbReference type="AlphaFoldDB" id="A0A6B0GGY3"/>
<dbReference type="InterPro" id="IPR055933">
    <property type="entry name" value="DUF7511"/>
</dbReference>
<dbReference type="RefSeq" id="WP_158202948.1">
    <property type="nucleotide sequence ID" value="NZ_WSZK01000005.1"/>
</dbReference>
<reference evidence="2 3" key="1">
    <citation type="submission" date="2019-12" db="EMBL/GenBank/DDBJ databases">
        <title>Halocatena pleomorpha gen. nov. sp. nov., an extremely halophilic archaeon of family Halobacteriaceae isolated from saltpan soil.</title>
        <authorList>
            <person name="Pal Y."/>
            <person name="Verma A."/>
            <person name="Krishnamurthi S."/>
            <person name="Kumar P."/>
        </authorList>
    </citation>
    <scope>NUCLEOTIDE SEQUENCE [LARGE SCALE GENOMIC DNA]</scope>
    <source>
        <strain evidence="2 3">JCM 16495</strain>
    </source>
</reference>
<name>A0A6B0GGY3_9EURY</name>
<feature type="domain" description="DUF7511" evidence="1">
    <location>
        <begin position="27"/>
        <end position="73"/>
    </location>
</feature>
<protein>
    <recommendedName>
        <fullName evidence="1">DUF7511 domain-containing protein</fullName>
    </recommendedName>
</protein>
<accession>A0A6B0GGY3</accession>
<evidence type="ECO:0000259" key="1">
    <source>
        <dbReference type="Pfam" id="PF24351"/>
    </source>
</evidence>
<sequence>MREDIDTPPQRETETQEGSLFAWPRFELDYTVEPYDDAPDLYTFYPHDASDEEIITQWISADEEAIVDVTAVR</sequence>
<evidence type="ECO:0000313" key="2">
    <source>
        <dbReference type="EMBL" id="MWG33217.1"/>
    </source>
</evidence>
<dbReference type="Proteomes" id="UP000451471">
    <property type="component" value="Unassembled WGS sequence"/>
</dbReference>
<proteinExistence type="predicted"/>
<comment type="caution">
    <text evidence="2">The sequence shown here is derived from an EMBL/GenBank/DDBJ whole genome shotgun (WGS) entry which is preliminary data.</text>
</comment>
<evidence type="ECO:0000313" key="3">
    <source>
        <dbReference type="Proteomes" id="UP000451471"/>
    </source>
</evidence>
<gene>
    <name evidence="2" type="ORF">GQS65_01715</name>
</gene>